<keyword evidence="5" id="KW-0460">Magnesium</keyword>
<evidence type="ECO:0000256" key="3">
    <source>
        <dbReference type="ARBA" id="ARBA00022723"/>
    </source>
</evidence>
<dbReference type="eggNOG" id="arCOG02219">
    <property type="taxonomic scope" value="Archaea"/>
</dbReference>
<dbReference type="InParanoid" id="B1L4W8"/>
<organism evidence="6 7">
    <name type="scientific">Korarchaeum cryptofilum (strain OPF8)</name>
    <dbReference type="NCBI Taxonomy" id="374847"/>
    <lineage>
        <taxon>Archaea</taxon>
        <taxon>Thermoproteota</taxon>
        <taxon>Candidatus Korarchaeia</taxon>
        <taxon>Candidatus Korarchaeales</taxon>
        <taxon>Candidatus Korarchaeaceae</taxon>
        <taxon>Candidatus Korarchaeum</taxon>
    </lineage>
</organism>
<dbReference type="PhylomeDB" id="B1L4W8"/>
<dbReference type="PANTHER" id="PTHR42740:SF1">
    <property type="entry name" value="RIBONUCLEASE VAPC3"/>
    <property type="match status" value="1"/>
</dbReference>
<dbReference type="KEGG" id="kcr:Kcr_0749"/>
<evidence type="ECO:0000256" key="2">
    <source>
        <dbReference type="ARBA" id="ARBA00022722"/>
    </source>
</evidence>
<name>B1L4W8_KORCO</name>
<dbReference type="GO" id="GO:0046872">
    <property type="term" value="F:metal ion binding"/>
    <property type="evidence" value="ECO:0007669"/>
    <property type="project" value="UniProtKB-KW"/>
</dbReference>
<keyword evidence="2" id="KW-0540">Nuclease</keyword>
<dbReference type="Gene3D" id="3.40.50.1010">
    <property type="entry name" value="5'-nuclease"/>
    <property type="match status" value="1"/>
</dbReference>
<dbReference type="STRING" id="374847.Kcr_0749"/>
<evidence type="ECO:0000313" key="7">
    <source>
        <dbReference type="Proteomes" id="UP000001686"/>
    </source>
</evidence>
<evidence type="ECO:0000256" key="1">
    <source>
        <dbReference type="ARBA" id="ARBA00022649"/>
    </source>
</evidence>
<dbReference type="PANTHER" id="PTHR42740">
    <property type="entry name" value="RIBONUCLEASE VAPC3"/>
    <property type="match status" value="1"/>
</dbReference>
<keyword evidence="4" id="KW-0378">Hydrolase</keyword>
<keyword evidence="7" id="KW-1185">Reference proteome</keyword>
<dbReference type="GO" id="GO:0004540">
    <property type="term" value="F:RNA nuclease activity"/>
    <property type="evidence" value="ECO:0000318"/>
    <property type="project" value="GO_Central"/>
</dbReference>
<accession>B1L4W8</accession>
<dbReference type="EMBL" id="CP000968">
    <property type="protein sequence ID" value="ACB07497.1"/>
    <property type="molecule type" value="Genomic_DNA"/>
</dbReference>
<gene>
    <name evidence="6" type="ordered locus">Kcr_0749</name>
</gene>
<dbReference type="HOGENOM" id="CLU_171554_0_0_2"/>
<evidence type="ECO:0000313" key="6">
    <source>
        <dbReference type="EMBL" id="ACB07497.1"/>
    </source>
</evidence>
<keyword evidence="3" id="KW-0479">Metal-binding</keyword>
<keyword evidence="1" id="KW-1277">Toxin-antitoxin system</keyword>
<evidence type="ECO:0000256" key="5">
    <source>
        <dbReference type="ARBA" id="ARBA00022842"/>
    </source>
</evidence>
<dbReference type="GO" id="GO:0016787">
    <property type="term" value="F:hydrolase activity"/>
    <property type="evidence" value="ECO:0007669"/>
    <property type="project" value="UniProtKB-KW"/>
</dbReference>
<evidence type="ECO:0000256" key="4">
    <source>
        <dbReference type="ARBA" id="ARBA00022801"/>
    </source>
</evidence>
<dbReference type="AlphaFoldDB" id="B1L4W8"/>
<dbReference type="InterPro" id="IPR029060">
    <property type="entry name" value="PIN-like_dom_sf"/>
</dbReference>
<reference evidence="6 7" key="1">
    <citation type="journal article" date="2008" name="Proc. Natl. Acad. Sci. U.S.A.">
        <title>A korarchaeal genome reveals new insights into the evolution of the Archaea.</title>
        <authorList>
            <person name="Elkins J.G."/>
            <person name="Podar M."/>
            <person name="Graham D.E."/>
            <person name="Makarova K.S."/>
            <person name="Wolf Y."/>
            <person name="Randau L."/>
            <person name="Hedlund B.P."/>
            <person name="Brochier-Armanet C."/>
            <person name="Kunin V."/>
            <person name="Anderson I."/>
            <person name="Lapidus A."/>
            <person name="Goltsman E."/>
            <person name="Barry K."/>
            <person name="Koonin E.V."/>
            <person name="Hugenholtz P."/>
            <person name="Kyrpides N."/>
            <person name="Wanner G."/>
            <person name="Richardson P."/>
            <person name="Keller M."/>
            <person name="Stetter K.O."/>
        </authorList>
    </citation>
    <scope>NUCLEOTIDE SEQUENCE [LARGE SCALE GENOMIC DNA]</scope>
    <source>
        <strain evidence="7">OPF8</strain>
    </source>
</reference>
<dbReference type="InterPro" id="IPR051749">
    <property type="entry name" value="PINc/VapC_TA_RNase"/>
</dbReference>
<dbReference type="Proteomes" id="UP000001686">
    <property type="component" value="Chromosome"/>
</dbReference>
<dbReference type="SUPFAM" id="SSF88723">
    <property type="entry name" value="PIN domain-like"/>
    <property type="match status" value="1"/>
</dbReference>
<sequence length="102" mass="11837">MIVRARRGERIEENITSITLVEYPPIRNYEGFRGRIYFLSIRDQLRASSLQEKLRVLGKPMGASDLLIAAVCLNKDEELVTLDEDFLVIKEIEPSFRVIIER</sequence>
<proteinExistence type="predicted"/>
<dbReference type="EnsemblBacteria" id="ACB07497">
    <property type="protein sequence ID" value="ACB07497"/>
    <property type="gene ID" value="Kcr_0749"/>
</dbReference>
<protein>
    <submittedName>
        <fullName evidence="6">Uncharacterized protein</fullName>
    </submittedName>
</protein>